<evidence type="ECO:0000313" key="6">
    <source>
        <dbReference type="Proteomes" id="UP000541444"/>
    </source>
</evidence>
<dbReference type="Proteomes" id="UP000541444">
    <property type="component" value="Unassembled WGS sequence"/>
</dbReference>
<dbReference type="AlphaFoldDB" id="A0A7J7MTK5"/>
<dbReference type="GO" id="GO:0003712">
    <property type="term" value="F:transcription coregulator activity"/>
    <property type="evidence" value="ECO:0007669"/>
    <property type="project" value="TreeGrafter"/>
</dbReference>
<dbReference type="GO" id="GO:0046872">
    <property type="term" value="F:metal ion binding"/>
    <property type="evidence" value="ECO:0007669"/>
    <property type="project" value="UniProtKB-KW"/>
</dbReference>
<proteinExistence type="inferred from homology"/>
<evidence type="ECO:0000256" key="4">
    <source>
        <dbReference type="ARBA" id="ARBA00023242"/>
    </source>
</evidence>
<dbReference type="GO" id="GO:0032454">
    <property type="term" value="F:histone H3K9 demethylase activity"/>
    <property type="evidence" value="ECO:0007669"/>
    <property type="project" value="InterPro"/>
</dbReference>
<accession>A0A7J7MTK5</accession>
<dbReference type="GO" id="GO:0000785">
    <property type="term" value="C:chromatin"/>
    <property type="evidence" value="ECO:0007669"/>
    <property type="project" value="TreeGrafter"/>
</dbReference>
<dbReference type="OrthoDB" id="1667110at2759"/>
<reference evidence="5 6" key="1">
    <citation type="journal article" date="2020" name="IScience">
        <title>Genome Sequencing of the Endangered Kingdonia uniflora (Circaeasteraceae, Ranunculales) Reveals Potential Mechanisms of Evolutionary Specialization.</title>
        <authorList>
            <person name="Sun Y."/>
            <person name="Deng T."/>
            <person name="Zhang A."/>
            <person name="Moore M.J."/>
            <person name="Landis J.B."/>
            <person name="Lin N."/>
            <person name="Zhang H."/>
            <person name="Zhang X."/>
            <person name="Huang J."/>
            <person name="Zhang X."/>
            <person name="Sun H."/>
            <person name="Wang H."/>
        </authorList>
    </citation>
    <scope>NUCLEOTIDE SEQUENCE [LARGE SCALE GENOMIC DNA]</scope>
    <source>
        <strain evidence="5">TB1705</strain>
        <tissue evidence="5">Leaf</tissue>
    </source>
</reference>
<dbReference type="GO" id="GO:0006357">
    <property type="term" value="P:regulation of transcription by RNA polymerase II"/>
    <property type="evidence" value="ECO:0007669"/>
    <property type="project" value="TreeGrafter"/>
</dbReference>
<dbReference type="PANTHER" id="PTHR12549:SF11">
    <property type="entry name" value="LYSINE-SPECIFIC DEMETHYLASE JMJ25"/>
    <property type="match status" value="1"/>
</dbReference>
<evidence type="ECO:0000256" key="3">
    <source>
        <dbReference type="ARBA" id="ARBA00022723"/>
    </source>
</evidence>
<keyword evidence="6" id="KW-1185">Reference proteome</keyword>
<dbReference type="EMBL" id="JACGCM010001237">
    <property type="protein sequence ID" value="KAF6158174.1"/>
    <property type="molecule type" value="Genomic_DNA"/>
</dbReference>
<comment type="subcellular location">
    <subcellularLocation>
        <location evidence="1">Nucleus</location>
    </subcellularLocation>
</comment>
<comment type="caution">
    <text evidence="5">The sequence shown here is derived from an EMBL/GenBank/DDBJ whole genome shotgun (WGS) entry which is preliminary data.</text>
</comment>
<name>A0A7J7MTK5_9MAGN</name>
<dbReference type="GO" id="GO:0000118">
    <property type="term" value="C:histone deacetylase complex"/>
    <property type="evidence" value="ECO:0007669"/>
    <property type="project" value="TreeGrafter"/>
</dbReference>
<dbReference type="PANTHER" id="PTHR12549">
    <property type="entry name" value="JMJC DOMAIN-CONTAINING HISTONE DEMETHYLATION PROTEIN"/>
    <property type="match status" value="1"/>
</dbReference>
<dbReference type="Gene3D" id="2.60.120.650">
    <property type="entry name" value="Cupin"/>
    <property type="match status" value="2"/>
</dbReference>
<dbReference type="InterPro" id="IPR045109">
    <property type="entry name" value="LSDs-like"/>
</dbReference>
<organism evidence="5 6">
    <name type="scientific">Kingdonia uniflora</name>
    <dbReference type="NCBI Taxonomy" id="39325"/>
    <lineage>
        <taxon>Eukaryota</taxon>
        <taxon>Viridiplantae</taxon>
        <taxon>Streptophyta</taxon>
        <taxon>Embryophyta</taxon>
        <taxon>Tracheophyta</taxon>
        <taxon>Spermatophyta</taxon>
        <taxon>Magnoliopsida</taxon>
        <taxon>Ranunculales</taxon>
        <taxon>Circaeasteraceae</taxon>
        <taxon>Kingdonia</taxon>
    </lineage>
</organism>
<dbReference type="GO" id="GO:0031490">
    <property type="term" value="F:chromatin DNA binding"/>
    <property type="evidence" value="ECO:0007669"/>
    <property type="project" value="TreeGrafter"/>
</dbReference>
<evidence type="ECO:0000313" key="5">
    <source>
        <dbReference type="EMBL" id="KAF6158174.1"/>
    </source>
</evidence>
<evidence type="ECO:0000256" key="2">
    <source>
        <dbReference type="ARBA" id="ARBA00006801"/>
    </source>
</evidence>
<comment type="similarity">
    <text evidence="2">Belongs to the JARID1 histone demethylase family.</text>
</comment>
<protein>
    <submittedName>
        <fullName evidence="5">Uncharacterized protein</fullName>
    </submittedName>
</protein>
<keyword evidence="4" id="KW-0539">Nucleus</keyword>
<sequence length="165" mass="18783">MKENGMISCPPKELGGCGCRLLDIKCMFPKSWGLELNMKAEVIAERYKLHDFSRVSTQSPVIVGDALDMASGLSWDPMILSRALRKKKTSKVFKNQPHLEETAIDCLLWSESCIKVAVEFVSPESVNECIRLTEEYRTLPQNHLAKENILEVAFFCLFSFFDMLE</sequence>
<keyword evidence="3" id="KW-0479">Metal-binding</keyword>
<evidence type="ECO:0000256" key="1">
    <source>
        <dbReference type="ARBA" id="ARBA00004123"/>
    </source>
</evidence>
<gene>
    <name evidence="5" type="ORF">GIB67_014968</name>
</gene>